<comment type="caution">
    <text evidence="2">The sequence shown here is derived from an EMBL/GenBank/DDBJ whole genome shotgun (WGS) entry which is preliminary data.</text>
</comment>
<dbReference type="VEuPathDB" id="FungiDB:RhiirA1_478210"/>
<proteinExistence type="predicted"/>
<organism evidence="2 3">
    <name type="scientific">Rhizophagus irregularis</name>
    <dbReference type="NCBI Taxonomy" id="588596"/>
    <lineage>
        <taxon>Eukaryota</taxon>
        <taxon>Fungi</taxon>
        <taxon>Fungi incertae sedis</taxon>
        <taxon>Mucoromycota</taxon>
        <taxon>Glomeromycotina</taxon>
        <taxon>Glomeromycetes</taxon>
        <taxon>Glomerales</taxon>
        <taxon>Glomeraceae</taxon>
        <taxon>Rhizophagus</taxon>
    </lineage>
</organism>
<name>A0A2I1GU50_9GLOM</name>
<accession>A0A2I1GU50</accession>
<dbReference type="AlphaFoldDB" id="A0A2I1GU50"/>
<feature type="domain" description="Reverse transcriptase" evidence="1">
    <location>
        <begin position="1"/>
        <end position="113"/>
    </location>
</feature>
<gene>
    <name evidence="2" type="ORF">RhiirA4_466458</name>
</gene>
<dbReference type="VEuPathDB" id="FungiDB:RhiirFUN_012749"/>
<dbReference type="EMBL" id="LLXI01000830">
    <property type="protein sequence ID" value="PKY50147.1"/>
    <property type="molecule type" value="Genomic_DNA"/>
</dbReference>
<reference evidence="2 3" key="1">
    <citation type="submission" date="2015-10" db="EMBL/GenBank/DDBJ databases">
        <title>Genome analyses suggest a sexual origin of heterokaryosis in a supposedly ancient asexual fungus.</title>
        <authorList>
            <person name="Ropars J."/>
            <person name="Sedzielewska K."/>
            <person name="Noel J."/>
            <person name="Charron P."/>
            <person name="Farinelli L."/>
            <person name="Marton T."/>
            <person name="Kruger M."/>
            <person name="Pelin A."/>
            <person name="Brachmann A."/>
            <person name="Corradi N."/>
        </authorList>
    </citation>
    <scope>NUCLEOTIDE SEQUENCE [LARGE SCALE GENOMIC DNA]</scope>
    <source>
        <strain evidence="2 3">A4</strain>
    </source>
</reference>
<dbReference type="VEuPathDB" id="FungiDB:RhiirFUN_016751"/>
<evidence type="ECO:0000313" key="2">
    <source>
        <dbReference type="EMBL" id="PKY50147.1"/>
    </source>
</evidence>
<dbReference type="VEuPathDB" id="FungiDB:FUN_001253"/>
<protein>
    <recommendedName>
        <fullName evidence="1">Reverse transcriptase domain-containing protein</fullName>
    </recommendedName>
</protein>
<dbReference type="PROSITE" id="PS50878">
    <property type="entry name" value="RT_POL"/>
    <property type="match status" value="1"/>
</dbReference>
<dbReference type="Proteomes" id="UP000234323">
    <property type="component" value="Unassembled WGS sequence"/>
</dbReference>
<dbReference type="InterPro" id="IPR000477">
    <property type="entry name" value="RT_dom"/>
</dbReference>
<keyword evidence="3" id="KW-1185">Reference proteome</keyword>
<evidence type="ECO:0000259" key="1">
    <source>
        <dbReference type="PROSITE" id="PS50878"/>
    </source>
</evidence>
<evidence type="ECO:0000313" key="3">
    <source>
        <dbReference type="Proteomes" id="UP000234323"/>
    </source>
</evidence>
<sequence>MSKTGIDQGESICPLLWVIYYDPIFKAINNSPFPGISYQVNIPTHIPQDDIYSMRLQHKIQDNIDTLEHNLAITDDFYQLTNIKINKDKTTLLTNNKKLAEKQRMNIYFGNNLIEINILPIGKATRILGVYLSADIYNKETILKFTKWLITFYNLSVSTNFQFKVKGGVSPISYYIIDPKCLYSHINSLRQKVIMFLNQIITIDSAYLLEYNEIKASLTNKTGHTPRWYKFLQEHITLQNNSNRLNIDLGHKLIQNPCVQRPKVPLPQTDPISHTGKPK</sequence>